<dbReference type="Pfam" id="PF22148">
    <property type="entry name" value="Fervidolysin_NPro-like"/>
    <property type="match status" value="1"/>
</dbReference>
<comment type="caution">
    <text evidence="9">The sequence shown here is derived from an EMBL/GenBank/DDBJ whole genome shotgun (WGS) entry which is preliminary data.</text>
</comment>
<feature type="non-terminal residue" evidence="9">
    <location>
        <position position="329"/>
    </location>
</feature>
<gene>
    <name evidence="9" type="ORF">AMJ71_07595</name>
</gene>
<feature type="domain" description="Fervidolysin-like N-terminal prodomain" evidence="8">
    <location>
        <begin position="37"/>
        <end position="109"/>
    </location>
</feature>
<comment type="caution">
    <text evidence="5">Lacks conserved residue(s) required for the propagation of feature annotation.</text>
</comment>
<dbReference type="InterPro" id="IPR036852">
    <property type="entry name" value="Peptidase_S8/S53_dom_sf"/>
</dbReference>
<keyword evidence="6" id="KW-0472">Membrane</keyword>
<dbReference type="GO" id="GO:0006508">
    <property type="term" value="P:proteolysis"/>
    <property type="evidence" value="ECO:0007669"/>
    <property type="project" value="UniProtKB-KW"/>
</dbReference>
<reference evidence="9 10" key="1">
    <citation type="journal article" date="2015" name="Microbiome">
        <title>Genomic resolution of linkages in carbon, nitrogen, and sulfur cycling among widespread estuary sediment bacteria.</title>
        <authorList>
            <person name="Baker B.J."/>
            <person name="Lazar C.S."/>
            <person name="Teske A.P."/>
            <person name="Dick G.J."/>
        </authorList>
    </citation>
    <scope>NUCLEOTIDE SEQUENCE [LARGE SCALE GENOMIC DNA]</scope>
    <source>
        <strain evidence="9">SM1_40</strain>
    </source>
</reference>
<proteinExistence type="inferred from homology"/>
<dbReference type="InterPro" id="IPR000209">
    <property type="entry name" value="Peptidase_S8/S53_dom"/>
</dbReference>
<dbReference type="InterPro" id="IPR015500">
    <property type="entry name" value="Peptidase_S8_subtilisin-rel"/>
</dbReference>
<feature type="transmembrane region" description="Helical" evidence="6">
    <location>
        <begin position="12"/>
        <end position="34"/>
    </location>
</feature>
<comment type="similarity">
    <text evidence="1 5">Belongs to the peptidase S8 family.</text>
</comment>
<accession>A0A0S8JK46</accession>
<dbReference type="PANTHER" id="PTHR43806:SF11">
    <property type="entry name" value="CEREVISIN-RELATED"/>
    <property type="match status" value="1"/>
</dbReference>
<dbReference type="AlphaFoldDB" id="A0A0S8JK46"/>
<dbReference type="PROSITE" id="PS51892">
    <property type="entry name" value="SUBTILASE"/>
    <property type="match status" value="1"/>
</dbReference>
<evidence type="ECO:0000256" key="2">
    <source>
        <dbReference type="ARBA" id="ARBA00022670"/>
    </source>
</evidence>
<dbReference type="Gene3D" id="3.40.50.200">
    <property type="entry name" value="Peptidase S8/S53 domain"/>
    <property type="match status" value="1"/>
</dbReference>
<dbReference type="SUPFAM" id="SSF52743">
    <property type="entry name" value="Subtilisin-like"/>
    <property type="match status" value="1"/>
</dbReference>
<keyword evidence="6" id="KW-1133">Transmembrane helix</keyword>
<keyword evidence="4" id="KW-0720">Serine protease</keyword>
<dbReference type="PRINTS" id="PR00723">
    <property type="entry name" value="SUBTILISIN"/>
</dbReference>
<keyword evidence="6" id="KW-0812">Transmembrane</keyword>
<evidence type="ECO:0000256" key="5">
    <source>
        <dbReference type="PROSITE-ProRule" id="PRU01240"/>
    </source>
</evidence>
<evidence type="ECO:0000256" key="6">
    <source>
        <dbReference type="SAM" id="Phobius"/>
    </source>
</evidence>
<feature type="domain" description="Peptidase S8/S53" evidence="7">
    <location>
        <begin position="154"/>
        <end position="329"/>
    </location>
</feature>
<dbReference type="PANTHER" id="PTHR43806">
    <property type="entry name" value="PEPTIDASE S8"/>
    <property type="match status" value="1"/>
</dbReference>
<name>A0A0S8JK46_UNCT6</name>
<evidence type="ECO:0000256" key="4">
    <source>
        <dbReference type="ARBA" id="ARBA00022825"/>
    </source>
</evidence>
<dbReference type="GO" id="GO:0004252">
    <property type="term" value="F:serine-type endopeptidase activity"/>
    <property type="evidence" value="ECO:0007669"/>
    <property type="project" value="InterPro"/>
</dbReference>
<sequence>MQDAVSQLHGIARLRVGTALAVAIAGLLVLLPMVERAQGGGVEYVPSEVLVVLEPGMSTETIDITFGTTTAEEIPVLGVARVTLPGYSSESEVIGQIRDFDGIIYTERNFLLEAPEADQSSMPFIENDPSLEDYEWQRAVDQIRLTEAHEVSTGEGIRVAILDTGADLDHWLLLGHLCTAGADLVDDDPDPSEEPDGIDNDWDGYVDEARGHGTHIAGIIALVAPDCEIAVYRVLNAEGRGTLFNLIQGIAKAVEEEARIINLSLGMQLTSPVLQEALAYARDAGCLIVCTAGNTVSPNPEYMPAASPHTYAVAATDTLDVKAPFSNYG</sequence>
<dbReference type="Pfam" id="PF00082">
    <property type="entry name" value="Peptidase_S8"/>
    <property type="match status" value="1"/>
</dbReference>
<keyword evidence="3" id="KW-0378">Hydrolase</keyword>
<dbReference type="Proteomes" id="UP000051035">
    <property type="component" value="Unassembled WGS sequence"/>
</dbReference>
<evidence type="ECO:0000259" key="8">
    <source>
        <dbReference type="Pfam" id="PF22148"/>
    </source>
</evidence>
<dbReference type="InterPro" id="IPR054399">
    <property type="entry name" value="Fervidolysin-like_N_prodom"/>
</dbReference>
<organism evidence="9 10">
    <name type="scientific">candidate division TA06 bacterium SM1_40</name>
    <dbReference type="NCBI Taxonomy" id="1703773"/>
    <lineage>
        <taxon>Bacteria</taxon>
        <taxon>Bacteria division TA06</taxon>
    </lineage>
</organism>
<evidence type="ECO:0000313" key="10">
    <source>
        <dbReference type="Proteomes" id="UP000051035"/>
    </source>
</evidence>
<evidence type="ECO:0000256" key="1">
    <source>
        <dbReference type="ARBA" id="ARBA00011073"/>
    </source>
</evidence>
<evidence type="ECO:0000313" key="9">
    <source>
        <dbReference type="EMBL" id="KPL09006.1"/>
    </source>
</evidence>
<dbReference type="EMBL" id="LJVA01000092">
    <property type="protein sequence ID" value="KPL09006.1"/>
    <property type="molecule type" value="Genomic_DNA"/>
</dbReference>
<evidence type="ECO:0000256" key="3">
    <source>
        <dbReference type="ARBA" id="ARBA00022801"/>
    </source>
</evidence>
<protein>
    <submittedName>
        <fullName evidence="9">Uncharacterized protein</fullName>
    </submittedName>
</protein>
<dbReference type="InterPro" id="IPR050131">
    <property type="entry name" value="Peptidase_S8_subtilisin-like"/>
</dbReference>
<evidence type="ECO:0000259" key="7">
    <source>
        <dbReference type="Pfam" id="PF00082"/>
    </source>
</evidence>
<keyword evidence="2" id="KW-0645">Protease</keyword>